<dbReference type="AlphaFoldDB" id="A0A1H8YIV3"/>
<dbReference type="GO" id="GO:0016567">
    <property type="term" value="P:protein ubiquitination"/>
    <property type="evidence" value="ECO:0007669"/>
    <property type="project" value="TreeGrafter"/>
</dbReference>
<dbReference type="GO" id="GO:0044027">
    <property type="term" value="P:negative regulation of gene expression via chromosomal CpG island methylation"/>
    <property type="evidence" value="ECO:0007669"/>
    <property type="project" value="TreeGrafter"/>
</dbReference>
<dbReference type="InterPro" id="IPR036987">
    <property type="entry name" value="SRA-YDG_sf"/>
</dbReference>
<dbReference type="Pfam" id="PF26345">
    <property type="entry name" value="ScoMcrA_N"/>
    <property type="match status" value="1"/>
</dbReference>
<feature type="domain" description="YDG" evidence="1">
    <location>
        <begin position="85"/>
        <end position="229"/>
    </location>
</feature>
<dbReference type="GO" id="GO:0061630">
    <property type="term" value="F:ubiquitin protein ligase activity"/>
    <property type="evidence" value="ECO:0007669"/>
    <property type="project" value="TreeGrafter"/>
</dbReference>
<keyword evidence="3" id="KW-1185">Reference proteome</keyword>
<accession>A0A1H8YIV3</accession>
<keyword evidence="2" id="KW-0378">Hydrolase</keyword>
<evidence type="ECO:0000313" key="2">
    <source>
        <dbReference type="EMBL" id="SEP52077.1"/>
    </source>
</evidence>
<dbReference type="PANTHER" id="PTHR14140:SF27">
    <property type="entry name" value="OS04G0289800 PROTEIN"/>
    <property type="match status" value="1"/>
</dbReference>
<dbReference type="Pfam" id="PF02182">
    <property type="entry name" value="SAD_SRA"/>
    <property type="match status" value="1"/>
</dbReference>
<organism evidence="2 3">
    <name type="scientific">Amycolatopsis saalfeldensis</name>
    <dbReference type="NCBI Taxonomy" id="394193"/>
    <lineage>
        <taxon>Bacteria</taxon>
        <taxon>Bacillati</taxon>
        <taxon>Actinomycetota</taxon>
        <taxon>Actinomycetes</taxon>
        <taxon>Pseudonocardiales</taxon>
        <taxon>Pseudonocardiaceae</taxon>
        <taxon>Amycolatopsis</taxon>
    </lineage>
</organism>
<keyword evidence="2" id="KW-0540">Nuclease</keyword>
<sequence length="382" mass="42120">MGLGDIDRKHVEAAIDEYDHLRKGKFFDKHNIRAAERFYVMQEDWAYEVEALLGMSNATDMKAATARLVDLGFEVQDRDLIPRFGPIPGIDEGRAFIDRRSAAGRQVHRALQAGIVGTAKTGAESIVVSGGYDEDRDEGDFILYTGHGGRDSDTGKQVDDQTFAAPGNAALKVSMAEGDLVRVIRGAHRGSKHGPAEGLRYDGLFRVESASYGRTSDGKYRICQFGMVKVELPGLDVVLNAKDVKVSVEVAHSDKPLGNLVPGRRGAWRQRIVRSTAVTKKIKNIHDDRCQICGDHLVAGDVSYSEGAHIQGLGKPHEGPDIESNVLCLCPSCHVRFDLGAIVIHDDHSLWLNGVRYGELRTHPSHHVDHKYLAWHRAAYEN</sequence>
<proteinExistence type="predicted"/>
<dbReference type="InterPro" id="IPR003615">
    <property type="entry name" value="HNH_nuc"/>
</dbReference>
<gene>
    <name evidence="2" type="ORF">SAMN04489732_118173</name>
</gene>
<dbReference type="Gene3D" id="2.30.280.10">
    <property type="entry name" value="SRA-YDG"/>
    <property type="match status" value="1"/>
</dbReference>
<dbReference type="SUPFAM" id="SSF88697">
    <property type="entry name" value="PUA domain-like"/>
    <property type="match status" value="1"/>
</dbReference>
<dbReference type="PROSITE" id="PS51015">
    <property type="entry name" value="YDG"/>
    <property type="match status" value="1"/>
</dbReference>
<keyword evidence="2" id="KW-0255">Endonuclease</keyword>
<protein>
    <submittedName>
        <fullName evidence="2">Putative restriction endonuclease</fullName>
    </submittedName>
</protein>
<dbReference type="RefSeq" id="WP_091624748.1">
    <property type="nucleotide sequence ID" value="NZ_FOEF01000018.1"/>
</dbReference>
<dbReference type="Pfam" id="PF13391">
    <property type="entry name" value="HNH_2"/>
    <property type="match status" value="1"/>
</dbReference>
<name>A0A1H8YIV3_9PSEU</name>
<dbReference type="GO" id="GO:0004519">
    <property type="term" value="F:endonuclease activity"/>
    <property type="evidence" value="ECO:0007669"/>
    <property type="project" value="UniProtKB-KW"/>
</dbReference>
<dbReference type="EMBL" id="FOEF01000018">
    <property type="protein sequence ID" value="SEP52077.1"/>
    <property type="molecule type" value="Genomic_DNA"/>
</dbReference>
<evidence type="ECO:0000313" key="3">
    <source>
        <dbReference type="Proteomes" id="UP000198582"/>
    </source>
</evidence>
<dbReference type="PANTHER" id="PTHR14140">
    <property type="entry name" value="E3 UBIQUITIN-PROTEIN LIGASE UHRF-RELATED"/>
    <property type="match status" value="1"/>
</dbReference>
<dbReference type="SMART" id="SM00507">
    <property type="entry name" value="HNHc"/>
    <property type="match status" value="1"/>
</dbReference>
<dbReference type="InterPro" id="IPR015947">
    <property type="entry name" value="PUA-like_sf"/>
</dbReference>
<dbReference type="CDD" id="cd00085">
    <property type="entry name" value="HNHc"/>
    <property type="match status" value="1"/>
</dbReference>
<dbReference type="OrthoDB" id="4464809at2"/>
<dbReference type="InterPro" id="IPR003105">
    <property type="entry name" value="SRA_YDG"/>
</dbReference>
<dbReference type="SMART" id="SM00466">
    <property type="entry name" value="SRA"/>
    <property type="match status" value="1"/>
</dbReference>
<evidence type="ECO:0000259" key="1">
    <source>
        <dbReference type="PROSITE" id="PS51015"/>
    </source>
</evidence>
<dbReference type="STRING" id="394193.SAMN04489732_118173"/>
<dbReference type="InterPro" id="IPR058807">
    <property type="entry name" value="ScoMcrA_N"/>
</dbReference>
<dbReference type="InterPro" id="IPR045134">
    <property type="entry name" value="UHRF1/2-like"/>
</dbReference>
<dbReference type="Proteomes" id="UP000198582">
    <property type="component" value="Unassembled WGS sequence"/>
</dbReference>
<reference evidence="2 3" key="1">
    <citation type="submission" date="2016-10" db="EMBL/GenBank/DDBJ databases">
        <authorList>
            <person name="de Groot N.N."/>
        </authorList>
    </citation>
    <scope>NUCLEOTIDE SEQUENCE [LARGE SCALE GENOMIC DNA]</scope>
    <source>
        <strain evidence="2 3">DSM 44993</strain>
    </source>
</reference>